<dbReference type="Proteomes" id="UP000319103">
    <property type="component" value="Unassembled WGS sequence"/>
</dbReference>
<keyword evidence="2" id="KW-1185">Reference proteome</keyword>
<gene>
    <name evidence="1" type="ORF">E6W39_31900</name>
</gene>
<reference evidence="1 2" key="1">
    <citation type="submission" date="2019-06" db="EMBL/GenBank/DDBJ databases">
        <title>Description of Kitasatospora acidophila sp. nov. isolated from pine grove soil, and reclassification of Streptomyces novaecaesareae to Kitasatospora novaeceasareae comb. nov.</title>
        <authorList>
            <person name="Kim M.J."/>
        </authorList>
    </citation>
    <scope>NUCLEOTIDE SEQUENCE [LARGE SCALE GENOMIC DNA]</scope>
    <source>
        <strain evidence="1 2">MMS16-CNU292</strain>
    </source>
</reference>
<evidence type="ECO:0000313" key="1">
    <source>
        <dbReference type="EMBL" id="TQF05989.1"/>
    </source>
</evidence>
<accession>A0A540WAD1</accession>
<dbReference type="AlphaFoldDB" id="A0A540WAD1"/>
<sequence length="72" mass="8072">MPENELPRFLAALSPASLEKVRQQTPEKQAQLASAWETELVEDTDLDTLSELSPPAAEEEAAERVVRAYFQE</sequence>
<dbReference type="OrthoDB" id="3855557at2"/>
<comment type="caution">
    <text evidence="1">The sequence shown here is derived from an EMBL/GenBank/DDBJ whole genome shotgun (WGS) entry which is preliminary data.</text>
</comment>
<protein>
    <submittedName>
        <fullName evidence="1">Uncharacterized protein</fullName>
    </submittedName>
</protein>
<dbReference type="RefSeq" id="WP_141636437.1">
    <property type="nucleotide sequence ID" value="NZ_VIGB01000003.1"/>
</dbReference>
<evidence type="ECO:0000313" key="2">
    <source>
        <dbReference type="Proteomes" id="UP000319103"/>
    </source>
</evidence>
<organism evidence="1 2">
    <name type="scientific">Kitasatospora acidiphila</name>
    <dbReference type="NCBI Taxonomy" id="2567942"/>
    <lineage>
        <taxon>Bacteria</taxon>
        <taxon>Bacillati</taxon>
        <taxon>Actinomycetota</taxon>
        <taxon>Actinomycetes</taxon>
        <taxon>Kitasatosporales</taxon>
        <taxon>Streptomycetaceae</taxon>
        <taxon>Kitasatospora</taxon>
    </lineage>
</organism>
<proteinExistence type="predicted"/>
<dbReference type="EMBL" id="VIGB01000003">
    <property type="protein sequence ID" value="TQF05989.1"/>
    <property type="molecule type" value="Genomic_DNA"/>
</dbReference>
<name>A0A540WAD1_9ACTN</name>